<reference evidence="3" key="1">
    <citation type="submission" date="2017-02" db="EMBL/GenBank/DDBJ databases">
        <authorList>
            <person name="Rodrigo-Torres L."/>
            <person name="Arahal R.D."/>
            <person name="Lucena T."/>
        </authorList>
    </citation>
    <scope>NUCLEOTIDE SEQUENCE [LARGE SCALE GENOMIC DNA]</scope>
    <source>
        <strain evidence="3">CECT 7878</strain>
    </source>
</reference>
<dbReference type="PANTHER" id="PTHR43245:SF13">
    <property type="entry name" value="UDP-D-APIOSE_UDP-D-XYLOSE SYNTHASE 2"/>
    <property type="match status" value="1"/>
</dbReference>
<dbReference type="AlphaFoldDB" id="A0A1R4LM55"/>
<dbReference type="STRING" id="1123498.VR7878_02250"/>
<keyword evidence="2" id="KW-0560">Oxidoreductase</keyword>
<proteinExistence type="predicted"/>
<dbReference type="OrthoDB" id="9803010at2"/>
<evidence type="ECO:0000313" key="3">
    <source>
        <dbReference type="Proteomes" id="UP000188276"/>
    </source>
</evidence>
<organism evidence="2 3">
    <name type="scientific">Vibrio ruber (strain DSM 16370 / JCM 11486 / BCRC 17186 / CECT 7878 / LMG 23124 / VR1)</name>
    <dbReference type="NCBI Taxonomy" id="1123498"/>
    <lineage>
        <taxon>Bacteria</taxon>
        <taxon>Pseudomonadati</taxon>
        <taxon>Pseudomonadota</taxon>
        <taxon>Gammaproteobacteria</taxon>
        <taxon>Vibrionales</taxon>
        <taxon>Vibrionaceae</taxon>
        <taxon>Vibrio</taxon>
    </lineage>
</organism>
<gene>
    <name evidence="2" type="primary">rfbJ</name>
    <name evidence="2" type="ORF">VR7878_02250</name>
</gene>
<dbReference type="PANTHER" id="PTHR43245">
    <property type="entry name" value="BIFUNCTIONAL POLYMYXIN RESISTANCE PROTEIN ARNA"/>
    <property type="match status" value="1"/>
</dbReference>
<dbReference type="GO" id="GO:0016491">
    <property type="term" value="F:oxidoreductase activity"/>
    <property type="evidence" value="ECO:0007669"/>
    <property type="project" value="UniProtKB-KW"/>
</dbReference>
<dbReference type="Proteomes" id="UP000188276">
    <property type="component" value="Unassembled WGS sequence"/>
</dbReference>
<dbReference type="InterPro" id="IPR036291">
    <property type="entry name" value="NAD(P)-bd_dom_sf"/>
</dbReference>
<protein>
    <submittedName>
        <fullName evidence="2">CDP-abequose synthase</fullName>
        <ecNumber evidence="2">1.1.1.341</ecNumber>
    </submittedName>
</protein>
<sequence length="285" mass="32503">MRIIILGVNGYLGRNLSKYLSRKNNSIVGLVRHPFSSEYCQVVDINHPEWKQSILNFNPELIINTVTCYGRNGESINEILEANVTFPIKIIDSILEENKNFRIINCGSSLPKNINLYSLTKHHLDEIFIHYSHLHNIDYINLNLEGFYGVQCHNSFVNNIFQLCVRGDEIKLTPGEQYRDYIHIEDVLTAIETVIKNIYPLSGYNKVDIGTGSSIQIKELVDKICNLTGYNKKPLYGVLKYRDNELMKSCADISVLSSLGWKASHNIDSGLSDLYLNEFSDCFEG</sequence>
<dbReference type="SUPFAM" id="SSF51735">
    <property type="entry name" value="NAD(P)-binding Rossmann-fold domains"/>
    <property type="match status" value="1"/>
</dbReference>
<dbReference type="EMBL" id="FULE01000031">
    <property type="protein sequence ID" value="SJN57334.1"/>
    <property type="molecule type" value="Genomic_DNA"/>
</dbReference>
<dbReference type="Pfam" id="PF01370">
    <property type="entry name" value="Epimerase"/>
    <property type="match status" value="1"/>
</dbReference>
<feature type="domain" description="NAD-dependent epimerase/dehydratase" evidence="1">
    <location>
        <begin position="3"/>
        <end position="199"/>
    </location>
</feature>
<dbReference type="RefSeq" id="WP_077336222.1">
    <property type="nucleotide sequence ID" value="NZ_FULE01000031.1"/>
</dbReference>
<dbReference type="InterPro" id="IPR050177">
    <property type="entry name" value="Lipid_A_modif_metabolic_enz"/>
</dbReference>
<accession>A0A1R4LM55</accession>
<dbReference type="Gene3D" id="3.40.50.720">
    <property type="entry name" value="NAD(P)-binding Rossmann-like Domain"/>
    <property type="match status" value="1"/>
</dbReference>
<keyword evidence="3" id="KW-1185">Reference proteome</keyword>
<dbReference type="EC" id="1.1.1.341" evidence="2"/>
<dbReference type="InterPro" id="IPR001509">
    <property type="entry name" value="Epimerase_deHydtase"/>
</dbReference>
<name>A0A1R4LM55_VIBR1</name>
<evidence type="ECO:0000259" key="1">
    <source>
        <dbReference type="Pfam" id="PF01370"/>
    </source>
</evidence>
<evidence type="ECO:0000313" key="2">
    <source>
        <dbReference type="EMBL" id="SJN57334.1"/>
    </source>
</evidence>